<dbReference type="OrthoDB" id="5828847at2"/>
<dbReference type="Proteomes" id="UP000186513">
    <property type="component" value="Unassembled WGS sequence"/>
</dbReference>
<dbReference type="AlphaFoldDB" id="A0A1K2HR13"/>
<evidence type="ECO:0000313" key="1">
    <source>
        <dbReference type="EMBL" id="SFZ79256.1"/>
    </source>
</evidence>
<reference evidence="1 2" key="1">
    <citation type="submission" date="2016-11" db="EMBL/GenBank/DDBJ databases">
        <authorList>
            <person name="Jaros S."/>
            <person name="Januszkiewicz K."/>
            <person name="Wedrychowicz H."/>
        </authorList>
    </citation>
    <scope>NUCLEOTIDE SEQUENCE [LARGE SCALE GENOMIC DNA]</scope>
    <source>
        <strain evidence="1 2">DSM 18899</strain>
    </source>
</reference>
<dbReference type="STRING" id="1121279.SAMN02745887_03471"/>
<dbReference type="Gene3D" id="1.10.10.1130">
    <property type="entry name" value="Uncharacterised protein PF10982, DUF2789"/>
    <property type="match status" value="1"/>
</dbReference>
<evidence type="ECO:0000313" key="2">
    <source>
        <dbReference type="Proteomes" id="UP000186513"/>
    </source>
</evidence>
<protein>
    <recommendedName>
        <fullName evidence="3">DUF2789 domain-containing protein</fullName>
    </recommendedName>
</protein>
<evidence type="ECO:0008006" key="3">
    <source>
        <dbReference type="Google" id="ProtNLM"/>
    </source>
</evidence>
<dbReference type="InterPro" id="IPR021250">
    <property type="entry name" value="DUF2789"/>
</dbReference>
<accession>A0A1K2HR13</accession>
<gene>
    <name evidence="1" type="ORF">SAMN02745887_03471</name>
</gene>
<keyword evidence="2" id="KW-1185">Reference proteome</keyword>
<proteinExistence type="predicted"/>
<organism evidence="1 2">
    <name type="scientific">Chitinimonas taiwanensis DSM 18899</name>
    <dbReference type="NCBI Taxonomy" id="1121279"/>
    <lineage>
        <taxon>Bacteria</taxon>
        <taxon>Pseudomonadati</taxon>
        <taxon>Pseudomonadota</taxon>
        <taxon>Betaproteobacteria</taxon>
        <taxon>Neisseriales</taxon>
        <taxon>Chitinibacteraceae</taxon>
        <taxon>Chitinimonas</taxon>
    </lineage>
</organism>
<dbReference type="EMBL" id="FPKR01000015">
    <property type="protein sequence ID" value="SFZ79256.1"/>
    <property type="molecule type" value="Genomic_DNA"/>
</dbReference>
<sequence>MDTSQHDFAGLFAQLGLPNEPAAMRAFVAAHALPAGLALAEAPFWSPAQSAFLAEALADDGDWAEVIDALALLLSK</sequence>
<dbReference type="InterPro" id="IPR038086">
    <property type="entry name" value="DUF2789_sf"/>
</dbReference>
<dbReference type="RefSeq" id="WP_072429947.1">
    <property type="nucleotide sequence ID" value="NZ_FPKR01000015.1"/>
</dbReference>
<dbReference type="Pfam" id="PF10982">
    <property type="entry name" value="DUF2789"/>
    <property type="match status" value="1"/>
</dbReference>
<name>A0A1K2HR13_9NEIS</name>